<feature type="transmembrane region" description="Helical" evidence="1">
    <location>
        <begin position="28"/>
        <end position="44"/>
    </location>
</feature>
<sequence>MNVNYFNVFISAVVCFSLMSLVTSDLRWGFLAGLVVLVGGIKYFRVQKRNANDEIEYDERVNDNLRKFTLQSFAFSNLILLVYLLVSQLLFKQHLIQVDYLIIYISLTFMISFFIGPSIVRKR</sequence>
<dbReference type="EMBL" id="CP016761">
    <property type="protein sequence ID" value="ANX11364.1"/>
    <property type="molecule type" value="Genomic_DNA"/>
</dbReference>
<dbReference type="KEGG" id="far:ABE41_005045"/>
<gene>
    <name evidence="2" type="ORF">ABE41_005045</name>
</gene>
<keyword evidence="1" id="KW-1133">Transmembrane helix</keyword>
<evidence type="ECO:0000313" key="3">
    <source>
        <dbReference type="Proteomes" id="UP000077412"/>
    </source>
</evidence>
<dbReference type="OrthoDB" id="2885099at2"/>
<feature type="transmembrane region" description="Helical" evidence="1">
    <location>
        <begin position="65"/>
        <end position="86"/>
    </location>
</feature>
<dbReference type="AlphaFoldDB" id="A0A1B1Z1V2"/>
<dbReference type="Proteomes" id="UP000077412">
    <property type="component" value="Chromosome"/>
</dbReference>
<accession>A0A1B1Z1V2</accession>
<keyword evidence="1" id="KW-0812">Transmembrane</keyword>
<reference evidence="2 3" key="1">
    <citation type="submission" date="2016-08" db="EMBL/GenBank/DDBJ databases">
        <title>Complete genome sequence of Fictibacillus arsenicus G25-54, a strain with toxicity to nematodes and a potential arsenic-resistance activity.</title>
        <authorList>
            <person name="Zheng Z."/>
        </authorList>
    </citation>
    <scope>NUCLEOTIDE SEQUENCE [LARGE SCALE GENOMIC DNA]</scope>
    <source>
        <strain evidence="2 3">G25-54</strain>
    </source>
</reference>
<proteinExistence type="predicted"/>
<dbReference type="STRING" id="255247.ABE41_005045"/>
<evidence type="ECO:0000313" key="2">
    <source>
        <dbReference type="EMBL" id="ANX11364.1"/>
    </source>
</evidence>
<evidence type="ECO:0008006" key="4">
    <source>
        <dbReference type="Google" id="ProtNLM"/>
    </source>
</evidence>
<name>A0A1B1Z1V2_9BACL</name>
<keyword evidence="3" id="KW-1185">Reference proteome</keyword>
<keyword evidence="1" id="KW-0472">Membrane</keyword>
<evidence type="ECO:0000256" key="1">
    <source>
        <dbReference type="SAM" id="Phobius"/>
    </source>
</evidence>
<organism evidence="2 3">
    <name type="scientific">Fictibacillus arsenicus</name>
    <dbReference type="NCBI Taxonomy" id="255247"/>
    <lineage>
        <taxon>Bacteria</taxon>
        <taxon>Bacillati</taxon>
        <taxon>Bacillota</taxon>
        <taxon>Bacilli</taxon>
        <taxon>Bacillales</taxon>
        <taxon>Fictibacillaceae</taxon>
        <taxon>Fictibacillus</taxon>
    </lineage>
</organism>
<dbReference type="RefSeq" id="WP_066287134.1">
    <property type="nucleotide sequence ID" value="NZ_CP016761.1"/>
</dbReference>
<feature type="transmembrane region" description="Helical" evidence="1">
    <location>
        <begin position="5"/>
        <end position="22"/>
    </location>
</feature>
<protein>
    <recommendedName>
        <fullName evidence="4">DUF2178 domain-containing protein</fullName>
    </recommendedName>
</protein>
<feature type="transmembrane region" description="Helical" evidence="1">
    <location>
        <begin position="101"/>
        <end position="120"/>
    </location>
</feature>